<feature type="compositionally biased region" description="Basic and acidic residues" evidence="2">
    <location>
        <begin position="355"/>
        <end position="364"/>
    </location>
</feature>
<feature type="region of interest" description="Disordered" evidence="2">
    <location>
        <begin position="90"/>
        <end position="112"/>
    </location>
</feature>
<dbReference type="CDD" id="cd21983">
    <property type="entry name" value="HMG-box_SMARCE1"/>
    <property type="match status" value="1"/>
</dbReference>
<feature type="compositionally biased region" description="Basic and acidic residues" evidence="2">
    <location>
        <begin position="695"/>
        <end position="719"/>
    </location>
</feature>
<feature type="compositionally biased region" description="Pro residues" evidence="2">
    <location>
        <begin position="517"/>
        <end position="530"/>
    </location>
</feature>
<reference evidence="4" key="1">
    <citation type="journal article" date="2023" name="Insect Mol. Biol.">
        <title>Genome sequencing provides insights into the evolution of gene families encoding plant cell wall-degrading enzymes in longhorned beetles.</title>
        <authorList>
            <person name="Shin N.R."/>
            <person name="Okamura Y."/>
            <person name="Kirsch R."/>
            <person name="Pauchet Y."/>
        </authorList>
    </citation>
    <scope>NUCLEOTIDE SEQUENCE</scope>
    <source>
        <strain evidence="4">MMC_N1</strain>
    </source>
</reference>
<comment type="caution">
    <text evidence="4">The sequence shown here is derived from an EMBL/GenBank/DDBJ whole genome shotgun (WGS) entry which is preliminary data.</text>
</comment>
<feature type="compositionally biased region" description="Polar residues" evidence="2">
    <location>
        <begin position="455"/>
        <end position="465"/>
    </location>
</feature>
<sequence length="731" mass="81026">MALPANYKQVAIQMPSPQTSNHLLSAGAPMTFNILKERLRASGGSSSSSSVSALLANEIIDLKLMHITLQKETNPFVATPNGHSGFVPQKIGKNATSESKTPKPPKAPEKPLMPYMRYSRKVWDTVKAQNADLKLWEIGKIIGQMWRDLPEEEKQEFVEEYENEKAINNFKNKVEYEKTLKSYHNSPAYLAYMAAKTKGKAVAQGPDGESHERTSSASKQQAAADRRIEIQPAEDEDDQDDGYSVKHVAYARYLRNHRLINEIFSETVVPDVRSVVTTGRMQVLKRQVQSLTMHQKKLEAELQQIEEKFEAKKRKFIESSEQFQEELKKAVDDDAFQKLVEKQYDALKKERSKAQEEVKHKIEENGVNEVSTSSGQVQENGQPQVEGIRRSARTEPLCARKAMYNGVRQVPREPSPYPPPGSGRSLNRVPIPPTAHTPHVELLPMEQDPPPKQEIYSQPPTSNGHLSHPETNKIPDQYPPTNPPFQHHADQPLHPSHHGGHLNEPPHSNTVHHHAPPPHTMPPNQSPMAPPHVSGIPPNVGGNIPAPNMGPGHGPVPPHMQPNQNAVHPPTAQAPPPHQNPMMPPAQVPQYQQQYPPQGPNPQSVPLPPRPPHPGYGAFPPQQQGYPPHPQGYPSPPGQYPPHGYYHQGYPQYPPHGNRPHVYPPHGGALPDGQQLPVDGSAVPPQMYGGPAPIEAERIQHGMMPDDGHGPGDEGKNDPKGSSIQLDKDEK</sequence>
<accession>A0ABQ9JNB0</accession>
<feature type="compositionally biased region" description="Acidic residues" evidence="2">
    <location>
        <begin position="232"/>
        <end position="241"/>
    </location>
</feature>
<dbReference type="SMART" id="SM00398">
    <property type="entry name" value="HMG"/>
    <property type="match status" value="1"/>
</dbReference>
<keyword evidence="1" id="KW-0238">DNA-binding</keyword>
<proteinExistence type="predicted"/>
<organism evidence="4 5">
    <name type="scientific">Molorchus minor</name>
    <dbReference type="NCBI Taxonomy" id="1323400"/>
    <lineage>
        <taxon>Eukaryota</taxon>
        <taxon>Metazoa</taxon>
        <taxon>Ecdysozoa</taxon>
        <taxon>Arthropoda</taxon>
        <taxon>Hexapoda</taxon>
        <taxon>Insecta</taxon>
        <taxon>Pterygota</taxon>
        <taxon>Neoptera</taxon>
        <taxon>Endopterygota</taxon>
        <taxon>Coleoptera</taxon>
        <taxon>Polyphaga</taxon>
        <taxon>Cucujiformia</taxon>
        <taxon>Chrysomeloidea</taxon>
        <taxon>Cerambycidae</taxon>
        <taxon>Lamiinae</taxon>
        <taxon>Monochamini</taxon>
        <taxon>Molorchus</taxon>
    </lineage>
</organism>
<feature type="region of interest" description="Disordered" evidence="2">
    <location>
        <begin position="355"/>
        <end position="731"/>
    </location>
</feature>
<keyword evidence="1" id="KW-0539">Nucleus</keyword>
<gene>
    <name evidence="4" type="ORF">NQ317_000359</name>
</gene>
<feature type="compositionally biased region" description="Low complexity" evidence="2">
    <location>
        <begin position="615"/>
        <end position="626"/>
    </location>
</feature>
<protein>
    <recommendedName>
        <fullName evidence="3">HMG box domain-containing protein</fullName>
    </recommendedName>
</protein>
<dbReference type="PANTHER" id="PTHR46232:SF1">
    <property type="entry name" value="SWI_SNF-RELATED MATRIX-ASSOCIATED ACTIN-DEPENDENT REGULATOR OF CHROMATIN SUBFAMILY E MEMBER 1"/>
    <property type="match status" value="1"/>
</dbReference>
<feature type="domain" description="HMG box" evidence="3">
    <location>
        <begin position="108"/>
        <end position="184"/>
    </location>
</feature>
<evidence type="ECO:0000313" key="5">
    <source>
        <dbReference type="Proteomes" id="UP001162164"/>
    </source>
</evidence>
<name>A0ABQ9JNB0_9CUCU</name>
<feature type="compositionally biased region" description="Pro residues" evidence="2">
    <location>
        <begin position="597"/>
        <end position="614"/>
    </location>
</feature>
<keyword evidence="5" id="KW-1185">Reference proteome</keyword>
<dbReference type="InterPro" id="IPR036910">
    <property type="entry name" value="HMG_box_dom_sf"/>
</dbReference>
<feature type="compositionally biased region" description="Polar residues" evidence="2">
    <location>
        <begin position="368"/>
        <end position="383"/>
    </location>
</feature>
<dbReference type="PROSITE" id="PS50118">
    <property type="entry name" value="HMG_BOX_2"/>
    <property type="match status" value="1"/>
</dbReference>
<evidence type="ECO:0000256" key="1">
    <source>
        <dbReference type="PROSITE-ProRule" id="PRU00267"/>
    </source>
</evidence>
<feature type="DNA-binding region" description="HMG box" evidence="1">
    <location>
        <begin position="108"/>
        <end position="184"/>
    </location>
</feature>
<dbReference type="Proteomes" id="UP001162164">
    <property type="component" value="Unassembled WGS sequence"/>
</dbReference>
<dbReference type="Gene3D" id="1.10.30.10">
    <property type="entry name" value="High mobility group box domain"/>
    <property type="match status" value="1"/>
</dbReference>
<evidence type="ECO:0000313" key="4">
    <source>
        <dbReference type="EMBL" id="KAJ8979483.1"/>
    </source>
</evidence>
<feature type="compositionally biased region" description="Low complexity" evidence="2">
    <location>
        <begin position="641"/>
        <end position="651"/>
    </location>
</feature>
<evidence type="ECO:0000256" key="2">
    <source>
        <dbReference type="SAM" id="MobiDB-lite"/>
    </source>
</evidence>
<dbReference type="EMBL" id="JAPWTJ010000335">
    <property type="protein sequence ID" value="KAJ8979483.1"/>
    <property type="molecule type" value="Genomic_DNA"/>
</dbReference>
<dbReference type="Pfam" id="PF00505">
    <property type="entry name" value="HMG_box"/>
    <property type="match status" value="1"/>
</dbReference>
<feature type="region of interest" description="Disordered" evidence="2">
    <location>
        <begin position="201"/>
        <end position="241"/>
    </location>
</feature>
<dbReference type="InterPro" id="IPR009071">
    <property type="entry name" value="HMG_box_dom"/>
</dbReference>
<evidence type="ECO:0000259" key="3">
    <source>
        <dbReference type="PROSITE" id="PS50118"/>
    </source>
</evidence>
<feature type="compositionally biased region" description="Pro residues" evidence="2">
    <location>
        <begin position="627"/>
        <end position="640"/>
    </location>
</feature>
<dbReference type="SUPFAM" id="SSF47095">
    <property type="entry name" value="HMG-box"/>
    <property type="match status" value="1"/>
</dbReference>
<dbReference type="PANTHER" id="PTHR46232">
    <property type="entry name" value="SMARCE1 REGULATOR OF CHROMATIN"/>
    <property type="match status" value="1"/>
</dbReference>
<feature type="compositionally biased region" description="Pro residues" evidence="2">
    <location>
        <begin position="572"/>
        <end position="587"/>
    </location>
</feature>